<dbReference type="RefSeq" id="WP_193904807.1">
    <property type="nucleotide sequence ID" value="NZ_JADEXG010000003.1"/>
</dbReference>
<gene>
    <name evidence="2" type="ORF">IQ241_02405</name>
</gene>
<evidence type="ECO:0000313" key="3">
    <source>
        <dbReference type="Proteomes" id="UP000636505"/>
    </source>
</evidence>
<dbReference type="AlphaFoldDB" id="A0A8J7AIR5"/>
<dbReference type="Gene3D" id="3.40.50.300">
    <property type="entry name" value="P-loop containing nucleotide triphosphate hydrolases"/>
    <property type="match status" value="1"/>
</dbReference>
<accession>A0A8J7AIR5</accession>
<dbReference type="Gene3D" id="3.40.1390.20">
    <property type="entry name" value="HprK N-terminal domain-like"/>
    <property type="match status" value="1"/>
</dbReference>
<dbReference type="Pfam" id="PF07085">
    <property type="entry name" value="DRTGG"/>
    <property type="match status" value="1"/>
</dbReference>
<dbReference type="InterPro" id="IPR010766">
    <property type="entry name" value="DRTGG"/>
</dbReference>
<sequence>MPKLPKHLLVGSTEAYSGKSATVLGLGLQLQQRGLDMAYAKPIGTCPSESGTGEDEDVRFITQALDLASNRVRPTLFCLDEETIQSQLASSALSYRQQLETYVQGTGEDLLLTEGPGTLEEGILFQLSLPQLAEMTDASVLLVARFRSVLIVDRLLAAKQKLGPRLLGVLINDVPAAEIPMVESQVKDCLERHQIPVLGILPSTPLMRSVSVAALVQALDAEVLSRPERMDRMMVEQLSIGAMNVNSALRYFRKAHNMAVVTGGDRSDIQIAALETSTQCLILTGHLPPKDEILSRAKDLEVPILSVDLDTLTTVEIIDRAFDQMRLQEPVKVECIQHLMDEHFDIERLIAELSLQPAVTA</sequence>
<dbReference type="InterPro" id="IPR050500">
    <property type="entry name" value="Phos_Acetyltrans/Butyryltrans"/>
</dbReference>
<dbReference type="EMBL" id="JADEXG010000003">
    <property type="protein sequence ID" value="MBE9076155.1"/>
    <property type="molecule type" value="Genomic_DNA"/>
</dbReference>
<dbReference type="SUPFAM" id="SSF75138">
    <property type="entry name" value="HprK N-terminal domain-like"/>
    <property type="match status" value="1"/>
</dbReference>
<name>A0A8J7AIR5_9CYAN</name>
<comment type="caution">
    <text evidence="2">The sequence shown here is derived from an EMBL/GenBank/DDBJ whole genome shotgun (WGS) entry which is preliminary data.</text>
</comment>
<organism evidence="2 3">
    <name type="scientific">Vasconcelosia minhoensis LEGE 07310</name>
    <dbReference type="NCBI Taxonomy" id="915328"/>
    <lineage>
        <taxon>Bacteria</taxon>
        <taxon>Bacillati</taxon>
        <taxon>Cyanobacteriota</taxon>
        <taxon>Cyanophyceae</taxon>
        <taxon>Nodosilineales</taxon>
        <taxon>Cymatolegaceae</taxon>
        <taxon>Vasconcelosia</taxon>
        <taxon>Vasconcelosia minhoensis</taxon>
    </lineage>
</organism>
<dbReference type="PANTHER" id="PTHR43356:SF2">
    <property type="entry name" value="PHOSPHATE ACETYLTRANSFERASE"/>
    <property type="match status" value="1"/>
</dbReference>
<evidence type="ECO:0000313" key="2">
    <source>
        <dbReference type="EMBL" id="MBE9076155.1"/>
    </source>
</evidence>
<protein>
    <submittedName>
        <fullName evidence="2">Phosphotransacetylase family protein</fullName>
    </submittedName>
</protein>
<dbReference type="Pfam" id="PF13500">
    <property type="entry name" value="AAA_26"/>
    <property type="match status" value="1"/>
</dbReference>
<dbReference type="Proteomes" id="UP000636505">
    <property type="component" value="Unassembled WGS sequence"/>
</dbReference>
<feature type="domain" description="DRTGG" evidence="1">
    <location>
        <begin position="215"/>
        <end position="320"/>
    </location>
</feature>
<dbReference type="PANTHER" id="PTHR43356">
    <property type="entry name" value="PHOSPHATE ACETYLTRANSFERASE"/>
    <property type="match status" value="1"/>
</dbReference>
<dbReference type="InterPro" id="IPR027417">
    <property type="entry name" value="P-loop_NTPase"/>
</dbReference>
<keyword evidence="3" id="KW-1185">Reference proteome</keyword>
<reference evidence="2" key="1">
    <citation type="submission" date="2020-10" db="EMBL/GenBank/DDBJ databases">
        <authorList>
            <person name="Castelo-Branco R."/>
            <person name="Eusebio N."/>
            <person name="Adriana R."/>
            <person name="Vieira A."/>
            <person name="Brugerolle De Fraissinette N."/>
            <person name="Rezende De Castro R."/>
            <person name="Schneider M.P."/>
            <person name="Vasconcelos V."/>
            <person name="Leao P.N."/>
        </authorList>
    </citation>
    <scope>NUCLEOTIDE SEQUENCE</scope>
    <source>
        <strain evidence="2">LEGE 07310</strain>
    </source>
</reference>
<evidence type="ECO:0000259" key="1">
    <source>
        <dbReference type="Pfam" id="PF07085"/>
    </source>
</evidence>
<dbReference type="InterPro" id="IPR028979">
    <property type="entry name" value="Ser_kin/Pase_Hpr-like_N_sf"/>
</dbReference>
<dbReference type="SUPFAM" id="SSF52540">
    <property type="entry name" value="P-loop containing nucleoside triphosphate hydrolases"/>
    <property type="match status" value="1"/>
</dbReference>
<proteinExistence type="predicted"/>